<dbReference type="InterPro" id="IPR013272">
    <property type="entry name" value="Vps72/YL1_C"/>
</dbReference>
<proteinExistence type="predicted"/>
<feature type="compositionally biased region" description="Low complexity" evidence="1">
    <location>
        <begin position="170"/>
        <end position="184"/>
    </location>
</feature>
<gene>
    <name evidence="3" type="ORF">PCAR00345_LOCUS36225</name>
</gene>
<name>A0A7S4C0X7_CHRCT</name>
<feature type="compositionally biased region" description="Polar residues" evidence="1">
    <location>
        <begin position="264"/>
        <end position="283"/>
    </location>
</feature>
<feature type="domain" description="Vps72/YL1 C-terminal" evidence="2">
    <location>
        <begin position="348"/>
        <end position="377"/>
    </location>
</feature>
<sequence>MDLKGCTVTQALHDSRRLIVWYEEEQPHGLERVRYCGRVTHYNPSLGLRVWFDGFSASEQEWVNEGDEWEWEDTGEQQIDESSMDDLLPRSETPTPPDFAAVRLKMLGTSGTVCAFRTSEKSTEPLANKPSSTKSLALHSCLSLPTTENSPRKFNKKARLLSSRVEGEPSGEQPTTQQQQSAVEQQRHLRQEPVPSPHVQPPEQRPQAEARAPNQQRAEHARDELRRESRRDLKRERRRGAHSALGGGDGVADGGAALDKRQSDTGPTRQDSAAETGAPSTHTRGAEPSKSAASRGKGGALLTARLKLHIGAAGVQLLLPAAGTHHALFSQLSQRAPPPPASLSEKVGTCALSGLPARYMDPLTGIRYGSLDAFKQLRAERARATVGGGEG</sequence>
<feature type="compositionally biased region" description="Basic and acidic residues" evidence="1">
    <location>
        <begin position="217"/>
        <end position="235"/>
    </location>
</feature>
<accession>A0A7S4C0X7</accession>
<dbReference type="Pfam" id="PF08265">
    <property type="entry name" value="YL1_C"/>
    <property type="match status" value="1"/>
</dbReference>
<dbReference type="EMBL" id="HBIZ01057345">
    <property type="protein sequence ID" value="CAE0783521.1"/>
    <property type="molecule type" value="Transcribed_RNA"/>
</dbReference>
<evidence type="ECO:0000259" key="2">
    <source>
        <dbReference type="SMART" id="SM00993"/>
    </source>
</evidence>
<evidence type="ECO:0000256" key="1">
    <source>
        <dbReference type="SAM" id="MobiDB-lite"/>
    </source>
</evidence>
<evidence type="ECO:0000313" key="3">
    <source>
        <dbReference type="EMBL" id="CAE0783521.1"/>
    </source>
</evidence>
<reference evidence="3" key="1">
    <citation type="submission" date="2021-01" db="EMBL/GenBank/DDBJ databases">
        <authorList>
            <person name="Corre E."/>
            <person name="Pelletier E."/>
            <person name="Niang G."/>
            <person name="Scheremetjew M."/>
            <person name="Finn R."/>
            <person name="Kale V."/>
            <person name="Holt S."/>
            <person name="Cochrane G."/>
            <person name="Meng A."/>
            <person name="Brown T."/>
            <person name="Cohen L."/>
        </authorList>
    </citation>
    <scope>NUCLEOTIDE SEQUENCE</scope>
    <source>
        <strain evidence="3">CCMP645</strain>
    </source>
</reference>
<dbReference type="SMART" id="SM00993">
    <property type="entry name" value="YL1_C"/>
    <property type="match status" value="1"/>
</dbReference>
<feature type="region of interest" description="Disordered" evidence="1">
    <location>
        <begin position="163"/>
        <end position="296"/>
    </location>
</feature>
<dbReference type="AlphaFoldDB" id="A0A7S4C0X7"/>
<feature type="compositionally biased region" description="Pro residues" evidence="1">
    <location>
        <begin position="194"/>
        <end position="204"/>
    </location>
</feature>
<protein>
    <recommendedName>
        <fullName evidence="2">Vps72/YL1 C-terminal domain-containing protein</fullName>
    </recommendedName>
</protein>
<organism evidence="3">
    <name type="scientific">Chrysotila carterae</name>
    <name type="common">Marine alga</name>
    <name type="synonym">Syracosphaera carterae</name>
    <dbReference type="NCBI Taxonomy" id="13221"/>
    <lineage>
        <taxon>Eukaryota</taxon>
        <taxon>Haptista</taxon>
        <taxon>Haptophyta</taxon>
        <taxon>Prymnesiophyceae</taxon>
        <taxon>Isochrysidales</taxon>
        <taxon>Isochrysidaceae</taxon>
        <taxon>Chrysotila</taxon>
    </lineage>
</organism>